<proteinExistence type="predicted"/>
<dbReference type="InterPro" id="IPR035093">
    <property type="entry name" value="RelE/ParE_toxin_dom_sf"/>
</dbReference>
<organism evidence="1 2">
    <name type="scientific">Mycetohabitans endofungorum</name>
    <dbReference type="NCBI Taxonomy" id="417203"/>
    <lineage>
        <taxon>Bacteria</taxon>
        <taxon>Pseudomonadati</taxon>
        <taxon>Pseudomonadota</taxon>
        <taxon>Betaproteobacteria</taxon>
        <taxon>Burkholderiales</taxon>
        <taxon>Burkholderiaceae</taxon>
        <taxon>Mycetohabitans</taxon>
    </lineage>
</organism>
<evidence type="ECO:0000313" key="2">
    <source>
        <dbReference type="Proteomes" id="UP000243096"/>
    </source>
</evidence>
<gene>
    <name evidence="1" type="ORF">B0O95_105208</name>
</gene>
<dbReference type="Proteomes" id="UP000243096">
    <property type="component" value="Unassembled WGS sequence"/>
</dbReference>
<dbReference type="AlphaFoldDB" id="A0A2P5KBD7"/>
<comment type="caution">
    <text evidence="1">The sequence shown here is derived from an EMBL/GenBank/DDBJ whole genome shotgun (WGS) entry which is preliminary data.</text>
</comment>
<name>A0A2P5KBD7_9BURK</name>
<dbReference type="GO" id="GO:0004519">
    <property type="term" value="F:endonuclease activity"/>
    <property type="evidence" value="ECO:0007669"/>
    <property type="project" value="InterPro"/>
</dbReference>
<sequence>MSVRRVLFTLDAWDDYIYWQGQDRKAFKRINQLFTRRSAHLSKASASPNR</sequence>
<dbReference type="InterPro" id="IPR009614">
    <property type="entry name" value="YoeB_toxin"/>
</dbReference>
<dbReference type="GO" id="GO:0006401">
    <property type="term" value="P:RNA catabolic process"/>
    <property type="evidence" value="ECO:0007669"/>
    <property type="project" value="InterPro"/>
</dbReference>
<reference evidence="1 2" key="1">
    <citation type="submission" date="2018-01" db="EMBL/GenBank/DDBJ databases">
        <title>Genomic Encyclopedia of Type Strains, Phase III (KMG-III): the genomes of soil and plant-associated and newly described type strains.</title>
        <authorList>
            <person name="Whitman W."/>
        </authorList>
    </citation>
    <scope>NUCLEOTIDE SEQUENCE [LARGE SCALE GENOMIC DNA]</scope>
    <source>
        <strain evidence="1 2">HKI456</strain>
    </source>
</reference>
<dbReference type="Pfam" id="PF06769">
    <property type="entry name" value="YoeB_toxin"/>
    <property type="match status" value="1"/>
</dbReference>
<dbReference type="Gene3D" id="3.30.2310.20">
    <property type="entry name" value="RelE-like"/>
    <property type="match status" value="1"/>
</dbReference>
<evidence type="ECO:0000313" key="1">
    <source>
        <dbReference type="EMBL" id="PPB84024.1"/>
    </source>
</evidence>
<accession>A0A2P5KBD7</accession>
<protein>
    <submittedName>
        <fullName evidence="1">YoeB-like toxin of type II toxin-antitoxin system</fullName>
    </submittedName>
</protein>
<dbReference type="EMBL" id="PRDW01000005">
    <property type="protein sequence ID" value="PPB84024.1"/>
    <property type="molecule type" value="Genomic_DNA"/>
</dbReference>
<keyword evidence="2" id="KW-1185">Reference proteome</keyword>